<organism evidence="5 6">
    <name type="scientific">Lentzea guizhouensis</name>
    <dbReference type="NCBI Taxonomy" id="1586287"/>
    <lineage>
        <taxon>Bacteria</taxon>
        <taxon>Bacillati</taxon>
        <taxon>Actinomycetota</taxon>
        <taxon>Actinomycetes</taxon>
        <taxon>Pseudonocardiales</taxon>
        <taxon>Pseudonocardiaceae</taxon>
        <taxon>Lentzea</taxon>
    </lineage>
</organism>
<sequence>MRIAMVSEHASPLAALGGADAGGQNVHVASLAAALVRRGHDVVVHTRRDSGALPDRMRTEDGYDVVHVPAGPPGELPKDELLPHMAEFGRVLLADWQERRPDVVHSHFWMSGLASVLAARRSRVPIVHTYHALGTVKQRHQGADDTSPSQRTAVERLVGHEADVIAATCEDEVHELLAMGLRRDRITVVPCGVDPELFDVAGPAAERSDRQRIVSVGRLLPRKGFADLIAALPLVPDAELVIAGGSADLSADPEARRLTAIAESLGVSGRVRLIGQVARADMPALLRSADVVACVPWYEPFGIVPLEAMACGVPVVASAVGGLTDTVVNGVTGVLTPPRDPRALGRALRTLLADPSRRMAYGIAGRDRVEARYTWDQVAARTELIYGALVNGLRATTRMAVAR</sequence>
<dbReference type="AlphaFoldDB" id="A0A1B2HR07"/>
<keyword evidence="2 5" id="KW-0808">Transferase</keyword>
<dbReference type="RefSeq" id="WP_065918463.1">
    <property type="nucleotide sequence ID" value="NZ_CP016793.1"/>
</dbReference>
<gene>
    <name evidence="5" type="ORF">BBK82_32890</name>
</gene>
<feature type="domain" description="Glycosyl transferase family 1" evidence="3">
    <location>
        <begin position="206"/>
        <end position="367"/>
    </location>
</feature>
<keyword evidence="1" id="KW-0328">Glycosyltransferase</keyword>
<keyword evidence="6" id="KW-1185">Reference proteome</keyword>
<dbReference type="GO" id="GO:1901137">
    <property type="term" value="P:carbohydrate derivative biosynthetic process"/>
    <property type="evidence" value="ECO:0007669"/>
    <property type="project" value="UniProtKB-ARBA"/>
</dbReference>
<feature type="domain" description="Glycosyltransferase subfamily 4-like N-terminal" evidence="4">
    <location>
        <begin position="22"/>
        <end position="196"/>
    </location>
</feature>
<dbReference type="SUPFAM" id="SSF53756">
    <property type="entry name" value="UDP-Glycosyltransferase/glycogen phosphorylase"/>
    <property type="match status" value="1"/>
</dbReference>
<dbReference type="Pfam" id="PF00534">
    <property type="entry name" value="Glycos_transf_1"/>
    <property type="match status" value="1"/>
</dbReference>
<accession>A0A1B2HR07</accession>
<reference evidence="5 6" key="1">
    <citation type="submission" date="2016-07" db="EMBL/GenBank/DDBJ databases">
        <title>Complete genome sequence of the Lentzea guizhouensis DHS C013.</title>
        <authorList>
            <person name="Cao C."/>
        </authorList>
    </citation>
    <scope>NUCLEOTIDE SEQUENCE [LARGE SCALE GENOMIC DNA]</scope>
    <source>
        <strain evidence="5 6">DHS C013</strain>
    </source>
</reference>
<dbReference type="Pfam" id="PF13439">
    <property type="entry name" value="Glyco_transf_4"/>
    <property type="match status" value="1"/>
</dbReference>
<name>A0A1B2HR07_9PSEU</name>
<dbReference type="InterPro" id="IPR028098">
    <property type="entry name" value="Glyco_trans_4-like_N"/>
</dbReference>
<dbReference type="InterPro" id="IPR001296">
    <property type="entry name" value="Glyco_trans_1"/>
</dbReference>
<dbReference type="OrthoDB" id="9810929at2"/>
<dbReference type="EMBL" id="CP016793">
    <property type="protein sequence ID" value="ANZ40122.1"/>
    <property type="molecule type" value="Genomic_DNA"/>
</dbReference>
<dbReference type="GO" id="GO:0016757">
    <property type="term" value="F:glycosyltransferase activity"/>
    <property type="evidence" value="ECO:0007669"/>
    <property type="project" value="UniProtKB-KW"/>
</dbReference>
<evidence type="ECO:0000259" key="4">
    <source>
        <dbReference type="Pfam" id="PF13439"/>
    </source>
</evidence>
<evidence type="ECO:0000259" key="3">
    <source>
        <dbReference type="Pfam" id="PF00534"/>
    </source>
</evidence>
<proteinExistence type="predicted"/>
<dbReference type="KEGG" id="led:BBK82_32890"/>
<protein>
    <submittedName>
        <fullName evidence="5">Glycosyl transferase</fullName>
    </submittedName>
</protein>
<evidence type="ECO:0000313" key="6">
    <source>
        <dbReference type="Proteomes" id="UP000093053"/>
    </source>
</evidence>
<evidence type="ECO:0000313" key="5">
    <source>
        <dbReference type="EMBL" id="ANZ40122.1"/>
    </source>
</evidence>
<dbReference type="InterPro" id="IPR050194">
    <property type="entry name" value="Glycosyltransferase_grp1"/>
</dbReference>
<dbReference type="PANTHER" id="PTHR45947">
    <property type="entry name" value="SULFOQUINOVOSYL TRANSFERASE SQD2"/>
    <property type="match status" value="1"/>
</dbReference>
<dbReference type="STRING" id="1586287.BBK82_32890"/>
<dbReference type="PANTHER" id="PTHR45947:SF3">
    <property type="entry name" value="SULFOQUINOVOSYL TRANSFERASE SQD2"/>
    <property type="match status" value="1"/>
</dbReference>
<evidence type="ECO:0000256" key="2">
    <source>
        <dbReference type="ARBA" id="ARBA00022679"/>
    </source>
</evidence>
<evidence type="ECO:0000256" key="1">
    <source>
        <dbReference type="ARBA" id="ARBA00022676"/>
    </source>
</evidence>
<dbReference type="Proteomes" id="UP000093053">
    <property type="component" value="Chromosome"/>
</dbReference>
<dbReference type="Gene3D" id="3.40.50.2000">
    <property type="entry name" value="Glycogen Phosphorylase B"/>
    <property type="match status" value="2"/>
</dbReference>